<evidence type="ECO:0008006" key="3">
    <source>
        <dbReference type="Google" id="ProtNLM"/>
    </source>
</evidence>
<dbReference type="Proteomes" id="UP000094626">
    <property type="component" value="Chromosome"/>
</dbReference>
<dbReference type="SUPFAM" id="SSF52540">
    <property type="entry name" value="P-loop containing nucleoside triphosphate hydrolases"/>
    <property type="match status" value="1"/>
</dbReference>
<dbReference type="KEGG" id="nre:BES08_07120"/>
<dbReference type="EMBL" id="CP017075">
    <property type="protein sequence ID" value="AOR76540.1"/>
    <property type="molecule type" value="Genomic_DNA"/>
</dbReference>
<dbReference type="InterPro" id="IPR048444">
    <property type="entry name" value="DNMK"/>
</dbReference>
<evidence type="ECO:0000313" key="2">
    <source>
        <dbReference type="Proteomes" id="UP000094626"/>
    </source>
</evidence>
<gene>
    <name evidence="1" type="ORF">BES08_07120</name>
</gene>
<dbReference type="InterPro" id="IPR027417">
    <property type="entry name" value="P-loop_NTPase"/>
</dbReference>
<keyword evidence="2" id="KW-1185">Reference proteome</keyword>
<reference evidence="2" key="1">
    <citation type="journal article" date="2017" name="J. Biotechnol.">
        <title>Complete genome sequence of Novosphingobium resinovorum SA1, a versatile xenobiotic-degrading bacterium capable of utilizing sulfanilic acid.</title>
        <authorList>
            <person name="Hegedus B."/>
            <person name="Kos P.B."/>
            <person name="Balint B."/>
            <person name="Maroti G."/>
            <person name="Gan H.M."/>
            <person name="Perei K."/>
            <person name="Rakhely G."/>
        </authorList>
    </citation>
    <scope>NUCLEOTIDE SEQUENCE [LARGE SCALE GENOMIC DNA]</scope>
    <source>
        <strain evidence="2">SA1</strain>
    </source>
</reference>
<accession>A0A1D8A3A1</accession>
<name>A0A1D8A3A1_9SPHN</name>
<dbReference type="Gene3D" id="3.40.50.300">
    <property type="entry name" value="P-loop containing nucleotide triphosphate hydrolases"/>
    <property type="match status" value="1"/>
</dbReference>
<organism evidence="1 2">
    <name type="scientific">Novosphingobium resinovorum</name>
    <dbReference type="NCBI Taxonomy" id="158500"/>
    <lineage>
        <taxon>Bacteria</taxon>
        <taxon>Pseudomonadati</taxon>
        <taxon>Pseudomonadota</taxon>
        <taxon>Alphaproteobacteria</taxon>
        <taxon>Sphingomonadales</taxon>
        <taxon>Sphingomonadaceae</taxon>
        <taxon>Novosphingobium</taxon>
    </lineage>
</organism>
<sequence>MGSGKSTAAQYLVDHGYDLVKFAGPLKRMTRALLRCCGVSGIVIDRYVDGDLKEVPIGDLGEFLPEYAVAMLQAMGPVPGAVTLTQGEIIDSLVEWGRATVVPGVTSRRLQQTLGTEWGREKIHTNLWVMIAIDEADLSRADGIHVVIDDMRFPNEFEAVEAADGESRRIVRPGFAVTGGAHASEGQLDLIQMPEIWNTGTVEDLQRAIAALL</sequence>
<protein>
    <recommendedName>
        <fullName evidence="3">Deoxynucleotide monophosphate kinase</fullName>
    </recommendedName>
</protein>
<evidence type="ECO:0000313" key="1">
    <source>
        <dbReference type="EMBL" id="AOR76540.1"/>
    </source>
</evidence>
<dbReference type="AlphaFoldDB" id="A0A1D8A3A1"/>
<dbReference type="Pfam" id="PF21448">
    <property type="entry name" value="DNMK"/>
    <property type="match status" value="1"/>
</dbReference>
<proteinExistence type="predicted"/>